<evidence type="ECO:0000313" key="1">
    <source>
        <dbReference type="EMBL" id="QGY01243.1"/>
    </source>
</evidence>
<proteinExistence type="predicted"/>
<dbReference type="Proteomes" id="UP000012488">
    <property type="component" value="Chromosome"/>
</dbReference>
<accession>A0A6B9FD65</accession>
<dbReference type="AlphaFoldDB" id="A0A6B9FD65"/>
<gene>
    <name evidence="1" type="ORF">MMSR116_04495</name>
</gene>
<organism evidence="1 2">
    <name type="scientific">Methylobacterium mesophilicum SR1.6/6</name>
    <dbReference type="NCBI Taxonomy" id="908290"/>
    <lineage>
        <taxon>Bacteria</taxon>
        <taxon>Pseudomonadati</taxon>
        <taxon>Pseudomonadota</taxon>
        <taxon>Alphaproteobacteria</taxon>
        <taxon>Hyphomicrobiales</taxon>
        <taxon>Methylobacteriaceae</taxon>
        <taxon>Methylobacterium</taxon>
    </lineage>
</organism>
<protein>
    <submittedName>
        <fullName evidence="1">Uncharacterized protein</fullName>
    </submittedName>
</protein>
<reference evidence="1 2" key="1">
    <citation type="journal article" date="2012" name="Genet. Mol. Biol.">
        <title>Analysis of 16S rRNA and mxaF genes revealing insights into Methylobacterium niche-specific plant association.</title>
        <authorList>
            <person name="Dourado M.N."/>
            <person name="Andreote F.D."/>
            <person name="Dini-Andreote F."/>
            <person name="Conti R."/>
            <person name="Araujo J.M."/>
            <person name="Araujo W.L."/>
        </authorList>
    </citation>
    <scope>NUCLEOTIDE SEQUENCE [LARGE SCALE GENOMIC DNA]</scope>
    <source>
        <strain evidence="1 2">SR1.6/6</strain>
    </source>
</reference>
<sequence length="350" mass="39995">MRLAEYLNTKGVWVDGLCWPSFSQSGGEISDVDIDLENNPIKIYVQEQYGRFGNNVHQLLNALVVARHLSVKMISCNFHLDEVKTEFIVMDDIEVRFGVKETPKSPVVSATMFYLQGFEKFICSFNCNRVKLDAERLFRLLFQEKKSKPRDWNKKRIAFHFRSGDIFSTNINPIYTQPPLSYYTTAFEHICETLPNREIHVVYEDNRNPCIEKFQSFLGEKGVPYESHSSSFIDDVRLIASVDCIVSSYSSFCDVLALMNENLGRWYAFRSISAYEGVELSISSKFANILGSAGTEVYRVTDDNKSYIALGDWKLSPEQVDQLLNYPASCLSIKRENVLPSSPLVKGEII</sequence>
<reference evidence="1 2" key="2">
    <citation type="journal article" date="2013" name="Genome Announc.">
        <title>Draft Genome Sequence of Methylobacterium mesophilicum Strain SR1.6/6, Isolated from Citrus sinensis.</title>
        <authorList>
            <person name="Marinho Almeida D."/>
            <person name="Dini-Andreote F."/>
            <person name="Camargo Neves A.A."/>
            <person name="Juca Ramos R.T."/>
            <person name="Andreote F.D."/>
            <person name="Carneiro A.R."/>
            <person name="Oliveira de Souza Lima A."/>
            <person name="Caracciolo Gomes de Sa P.H."/>
            <person name="Ribeiro Barbosa M.S."/>
            <person name="Araujo W.L."/>
            <person name="Silva A."/>
        </authorList>
    </citation>
    <scope>NUCLEOTIDE SEQUENCE [LARGE SCALE GENOMIC DNA]</scope>
    <source>
        <strain evidence="1 2">SR1.6/6</strain>
    </source>
</reference>
<dbReference type="OrthoDB" id="7970391at2"/>
<dbReference type="KEGG" id="mmes:MMSR116_04495"/>
<dbReference type="EMBL" id="CP043538">
    <property type="protein sequence ID" value="QGY01243.1"/>
    <property type="molecule type" value="Genomic_DNA"/>
</dbReference>
<evidence type="ECO:0000313" key="2">
    <source>
        <dbReference type="Proteomes" id="UP000012488"/>
    </source>
</evidence>
<dbReference type="RefSeq" id="WP_010685038.1">
    <property type="nucleotide sequence ID" value="NZ_CP043538.1"/>
</dbReference>
<name>A0A6B9FD65_9HYPH</name>